<dbReference type="Proteomes" id="UP001200741">
    <property type="component" value="Unassembled WGS sequence"/>
</dbReference>
<dbReference type="Gene3D" id="2.60.40.2810">
    <property type="match status" value="2"/>
</dbReference>
<dbReference type="Pfam" id="PF00404">
    <property type="entry name" value="Dockerin_1"/>
    <property type="match status" value="1"/>
</dbReference>
<dbReference type="InterPro" id="IPR036439">
    <property type="entry name" value="Dockerin_dom_sf"/>
</dbReference>
<feature type="non-terminal residue" evidence="2">
    <location>
        <position position="1"/>
    </location>
</feature>
<feature type="region of interest" description="Disordered" evidence="1">
    <location>
        <begin position="1253"/>
        <end position="1279"/>
    </location>
</feature>
<dbReference type="Pfam" id="PF17963">
    <property type="entry name" value="Big_9"/>
    <property type="match status" value="6"/>
</dbReference>
<dbReference type="NCBIfam" id="NF012211">
    <property type="entry name" value="tand_rpt_95"/>
    <property type="match status" value="6"/>
</dbReference>
<evidence type="ECO:0000313" key="3">
    <source>
        <dbReference type="Proteomes" id="UP001200741"/>
    </source>
</evidence>
<organism evidence="2 3">
    <name type="scientific">Pelomonas cellulosilytica</name>
    <dbReference type="NCBI Taxonomy" id="2906762"/>
    <lineage>
        <taxon>Bacteria</taxon>
        <taxon>Pseudomonadati</taxon>
        <taxon>Pseudomonadota</taxon>
        <taxon>Betaproteobacteria</taxon>
        <taxon>Burkholderiales</taxon>
        <taxon>Sphaerotilaceae</taxon>
        <taxon>Roseateles</taxon>
    </lineage>
</organism>
<evidence type="ECO:0000256" key="1">
    <source>
        <dbReference type="SAM" id="MobiDB-lite"/>
    </source>
</evidence>
<evidence type="ECO:0000313" key="2">
    <source>
        <dbReference type="EMBL" id="MCE4555223.1"/>
    </source>
</evidence>
<dbReference type="Gene3D" id="1.10.1330.10">
    <property type="entry name" value="Dockerin domain"/>
    <property type="match status" value="2"/>
</dbReference>
<feature type="compositionally biased region" description="Low complexity" evidence="1">
    <location>
        <begin position="1258"/>
        <end position="1278"/>
    </location>
</feature>
<dbReference type="InterPro" id="IPR015919">
    <property type="entry name" value="Cadherin-like_sf"/>
</dbReference>
<keyword evidence="3" id="KW-1185">Reference proteome</keyword>
<dbReference type="EMBL" id="JAJTWU010000004">
    <property type="protein sequence ID" value="MCE4555223.1"/>
    <property type="molecule type" value="Genomic_DNA"/>
</dbReference>
<dbReference type="SUPFAM" id="SSF49313">
    <property type="entry name" value="Cadherin-like"/>
    <property type="match status" value="1"/>
</dbReference>
<gene>
    <name evidence="2" type="ORF">LXT13_12410</name>
</gene>
<sequence length="1325" mass="131679">DGNGGTATALVKIAVTNAAPVAAADSYTIHAGQTLTINAPGVLANDTDADGDALSVTTIDQTGLQGTAAISADGKLVFTPKVGFTGNTQFSYTVADGNGGTATALVKIAVTNAAPVAAADSYTIHAGQTLTINAPGVLANDTDADGDALSVTTIDQTGLQGTAAISADGKLVFTPKVGFTGNTQFSYTVADGNGGTATALVKIAVTNTAPVAKDDSYTVHTGLPLVINAPGVLANDSDAEGDAFTVTHVDTTGLQGTATLGADGKLTFIAAAGFVGDTQFGYTITDSNGAASTAVVHIKVTGAALVAQDDSYTVHAGQALVVSAPGVLANDSDADGHPFTVTGIDITGLKGTAAVATDGSLVFTPTAGFVGSTQFSYTVSDGLGGVATALVKITVTNAAPTARQDSYTVHAGQQLVISAPGVLANDGDADGDAIAVTGIDTTGLQGSASIDANGKLVFTPAAGFVGNTQFSYTVADSNGATSTALVKIAVTNAAPVAAEDSFTLPAGQPLDIPVAGLLGNDADADGDPLRLLALDSAGLQGTVTLNGGVVRFTPAAGFNGSTSFGYTVGDGLGGTATARVNLQVLPALPTLHVASFQATDTGFRLRFDQAVDASLIQQYGAGTLVPDVEFTGPTNGVQGRVAGSIVFDADGRGFSFVKTGGLLEAGSYQVKLNAGADGFVSLGGLRLDGNGDGVAGDSYARSFTVAAPTGAVLAVQEFARGPGQAASYDPALGAFAITLERGAGFQTMSFDLGFDPALLKVTGATLASGLPAGSTLTSTLVQPGLLRVQVGLGSAIADAALRSLVLVQATVPLSASYGAAEVLRLSNVTGNAGGVRADDGLHVVANLGDADGNRSLQTADVALIQRVAARSDTGFAAYTLIDPTRLVDTNRDGRVTATDAAMVLNASKGLATPGIPAPIAAPLGPVVTRVTPEVDGFSLRFDRAINATLIDAYGAGTTQDLLLSGPSGKVTGSVFFDADGQGLRYVVTNGVLPAGSYSLTLKSGVTGFTALADGQPLDGNADGTTGDDFTAGFTVAAASSPVIGVGNLVAAAGSSNQALSLQISQAAGARSVYFQLVYDPGALHVDAVNLAVGAPAGSVMTVDTSVAGRLGVQLTLGSALPDAALRALVDLRTSVPAGVMAGSSRLLRLQDLLVDGQPARADLGVQLVAVAGDATGNGKVETSDVALIQRVAAKSDTGFAAFPLVDPLLVADLNRDGRITATDAAMALNLSRQSQAQSVQFADARMAALPATESGDTAASASGSPMVSPSSASVATTPAPAPAPVVRLGGALDFGLNAPLPSSTWVNDWVAGSKQTATNDWKLTI</sequence>
<comment type="caution">
    <text evidence="2">The sequence shown here is derived from an EMBL/GenBank/DDBJ whole genome shotgun (WGS) entry which is preliminary data.</text>
</comment>
<dbReference type="InterPro" id="IPR002105">
    <property type="entry name" value="Dockerin_1_rpt"/>
</dbReference>
<name>A0ABS8XWZ6_9BURK</name>
<reference evidence="2 3" key="1">
    <citation type="submission" date="2021-12" db="EMBL/GenBank/DDBJ databases">
        <title>Genome seq of P8.</title>
        <authorList>
            <person name="Seo T."/>
        </authorList>
    </citation>
    <scope>NUCLEOTIDE SEQUENCE [LARGE SCALE GENOMIC DNA]</scope>
    <source>
        <strain evidence="2 3">P8</strain>
    </source>
</reference>
<dbReference type="RefSeq" id="WP_233372239.1">
    <property type="nucleotide sequence ID" value="NZ_JAJTWU010000004.1"/>
</dbReference>
<protein>
    <submittedName>
        <fullName evidence="2">Ig-like domain-containing protein</fullName>
    </submittedName>
</protein>
<dbReference type="CDD" id="cd14256">
    <property type="entry name" value="Dockerin_I"/>
    <property type="match status" value="1"/>
</dbReference>
<dbReference type="SUPFAM" id="SSF63446">
    <property type="entry name" value="Type I dockerin domain"/>
    <property type="match status" value="2"/>
</dbReference>
<dbReference type="Gene3D" id="2.60.40.3440">
    <property type="match status" value="4"/>
</dbReference>
<accession>A0ABS8XWZ6</accession>
<proteinExistence type="predicted"/>